<reference evidence="6 7" key="1">
    <citation type="journal article" date="2018" name="Nat. Biotechnol.">
        <title>A standardized bacterial taxonomy based on genome phylogeny substantially revises the tree of life.</title>
        <authorList>
            <person name="Parks D.H."/>
            <person name="Chuvochina M."/>
            <person name="Waite D.W."/>
            <person name="Rinke C."/>
            <person name="Skarshewski A."/>
            <person name="Chaumeil P.A."/>
            <person name="Hugenholtz P."/>
        </authorList>
    </citation>
    <scope>NUCLEOTIDE SEQUENCE [LARGE SCALE GENOMIC DNA]</scope>
    <source>
        <strain evidence="6">UBA9169</strain>
    </source>
</reference>
<dbReference type="Gene3D" id="1.10.10.10">
    <property type="entry name" value="Winged helix-like DNA-binding domain superfamily/Winged helix DNA-binding domain"/>
    <property type="match status" value="1"/>
</dbReference>
<dbReference type="InterPro" id="IPR000847">
    <property type="entry name" value="LysR_HTH_N"/>
</dbReference>
<evidence type="ECO:0000256" key="3">
    <source>
        <dbReference type="ARBA" id="ARBA00023125"/>
    </source>
</evidence>
<dbReference type="EMBL" id="DMVW01000098">
    <property type="protein sequence ID" value="HAR52234.1"/>
    <property type="molecule type" value="Genomic_DNA"/>
</dbReference>
<dbReference type="InterPro" id="IPR005119">
    <property type="entry name" value="LysR_subst-bd"/>
</dbReference>
<dbReference type="PROSITE" id="PS50931">
    <property type="entry name" value="HTH_LYSR"/>
    <property type="match status" value="1"/>
</dbReference>
<comment type="caution">
    <text evidence="6">The sequence shown here is derived from an EMBL/GenBank/DDBJ whole genome shotgun (WGS) entry which is preliminary data.</text>
</comment>
<evidence type="ECO:0000256" key="1">
    <source>
        <dbReference type="ARBA" id="ARBA00009437"/>
    </source>
</evidence>
<dbReference type="GO" id="GO:0010628">
    <property type="term" value="P:positive regulation of gene expression"/>
    <property type="evidence" value="ECO:0007669"/>
    <property type="project" value="TreeGrafter"/>
</dbReference>
<dbReference type="Pfam" id="PF03466">
    <property type="entry name" value="LysR_substrate"/>
    <property type="match status" value="1"/>
</dbReference>
<keyword evidence="2" id="KW-0805">Transcription regulation</keyword>
<evidence type="ECO:0000256" key="4">
    <source>
        <dbReference type="ARBA" id="ARBA00023163"/>
    </source>
</evidence>
<dbReference type="SUPFAM" id="SSF53850">
    <property type="entry name" value="Periplasmic binding protein-like II"/>
    <property type="match status" value="1"/>
</dbReference>
<keyword evidence="4" id="KW-0804">Transcription</keyword>
<evidence type="ECO:0000259" key="5">
    <source>
        <dbReference type="PROSITE" id="PS50931"/>
    </source>
</evidence>
<evidence type="ECO:0000313" key="7">
    <source>
        <dbReference type="Proteomes" id="UP000264719"/>
    </source>
</evidence>
<keyword evidence="3" id="KW-0238">DNA-binding</keyword>
<comment type="similarity">
    <text evidence="1">Belongs to the LysR transcriptional regulatory family.</text>
</comment>
<dbReference type="GO" id="GO:0003700">
    <property type="term" value="F:DNA-binding transcription factor activity"/>
    <property type="evidence" value="ECO:0007669"/>
    <property type="project" value="InterPro"/>
</dbReference>
<dbReference type="Pfam" id="PF00126">
    <property type="entry name" value="HTH_1"/>
    <property type="match status" value="1"/>
</dbReference>
<name>A0A348WCH2_9RHOB</name>
<dbReference type="Proteomes" id="UP000264719">
    <property type="component" value="Unassembled WGS sequence"/>
</dbReference>
<dbReference type="PANTHER" id="PTHR30427:SF1">
    <property type="entry name" value="TRANSCRIPTIONAL ACTIVATOR PROTEIN LYSR"/>
    <property type="match status" value="1"/>
</dbReference>
<accession>A0A348WCH2</accession>
<organism evidence="6 7">
    <name type="scientific">Roseovarius nubinhibens</name>
    <dbReference type="NCBI Taxonomy" id="314263"/>
    <lineage>
        <taxon>Bacteria</taxon>
        <taxon>Pseudomonadati</taxon>
        <taxon>Pseudomonadota</taxon>
        <taxon>Alphaproteobacteria</taxon>
        <taxon>Rhodobacterales</taxon>
        <taxon>Roseobacteraceae</taxon>
        <taxon>Roseovarius</taxon>
    </lineage>
</organism>
<sequence>MLGNRVIGAEPAIALLSHLQSAVPEGKLKSFTDREIEIFRTVFLTRSISAAGLRLNLSQPSVSRILSEFERKFGCDLFIRKSRGVKPTREAKVFFQEVERRLEVMTSLQEAAVQIVNKERGALLVGANIGLSVSLVPRVLRDMGIAQKSISVKVHTRSSVKVIEYVRAGLIDVGLASSEHQPDGVTMLHDFVMPFFALIPRCHDLADDQSGLELSELAGANIVAPSNDVAEMLRVRRIGQKSSVSLMADTFPSAIATAEAIDAVSIVDGFMAHSVTQKRDFIARPILDMAGLRQLVIVPIASRQSMIAADFIDNLQQNIDHTLSWVAASRPSF</sequence>
<dbReference type="PANTHER" id="PTHR30427">
    <property type="entry name" value="TRANSCRIPTIONAL ACTIVATOR PROTEIN LYSR"/>
    <property type="match status" value="1"/>
</dbReference>
<evidence type="ECO:0000256" key="2">
    <source>
        <dbReference type="ARBA" id="ARBA00023015"/>
    </source>
</evidence>
<proteinExistence type="inferred from homology"/>
<gene>
    <name evidence="6" type="ORF">DCS45_10220</name>
</gene>
<dbReference type="SUPFAM" id="SSF46785">
    <property type="entry name" value="Winged helix' DNA-binding domain"/>
    <property type="match status" value="1"/>
</dbReference>
<dbReference type="InterPro" id="IPR036388">
    <property type="entry name" value="WH-like_DNA-bd_sf"/>
</dbReference>
<feature type="domain" description="HTH lysR-type" evidence="5">
    <location>
        <begin position="34"/>
        <end position="88"/>
    </location>
</feature>
<protein>
    <submittedName>
        <fullName evidence="6">LysR family transcriptional regulator</fullName>
    </submittedName>
</protein>
<dbReference type="AlphaFoldDB" id="A0A348WCH2"/>
<dbReference type="InterPro" id="IPR036390">
    <property type="entry name" value="WH_DNA-bd_sf"/>
</dbReference>
<evidence type="ECO:0000313" key="6">
    <source>
        <dbReference type="EMBL" id="HAR52234.1"/>
    </source>
</evidence>
<dbReference type="GO" id="GO:0043565">
    <property type="term" value="F:sequence-specific DNA binding"/>
    <property type="evidence" value="ECO:0007669"/>
    <property type="project" value="TreeGrafter"/>
</dbReference>
<dbReference type="Gene3D" id="3.40.190.10">
    <property type="entry name" value="Periplasmic binding protein-like II"/>
    <property type="match status" value="2"/>
</dbReference>